<proteinExistence type="predicted"/>
<name>A0A165PPF3_EXIGL</name>
<evidence type="ECO:0000313" key="1">
    <source>
        <dbReference type="EMBL" id="KZW02474.1"/>
    </source>
</evidence>
<dbReference type="EMBL" id="KV425888">
    <property type="protein sequence ID" value="KZW02474.1"/>
    <property type="molecule type" value="Genomic_DNA"/>
</dbReference>
<keyword evidence="2" id="KW-1185">Reference proteome</keyword>
<organism evidence="1 2">
    <name type="scientific">Exidia glandulosa HHB12029</name>
    <dbReference type="NCBI Taxonomy" id="1314781"/>
    <lineage>
        <taxon>Eukaryota</taxon>
        <taxon>Fungi</taxon>
        <taxon>Dikarya</taxon>
        <taxon>Basidiomycota</taxon>
        <taxon>Agaricomycotina</taxon>
        <taxon>Agaricomycetes</taxon>
        <taxon>Auriculariales</taxon>
        <taxon>Exidiaceae</taxon>
        <taxon>Exidia</taxon>
    </lineage>
</organism>
<protein>
    <submittedName>
        <fullName evidence="1">Uncharacterized protein</fullName>
    </submittedName>
</protein>
<dbReference type="InParanoid" id="A0A165PPF3"/>
<dbReference type="Proteomes" id="UP000077266">
    <property type="component" value="Unassembled WGS sequence"/>
</dbReference>
<accession>A0A165PPF3</accession>
<reference evidence="1 2" key="1">
    <citation type="journal article" date="2016" name="Mol. Biol. Evol.">
        <title>Comparative Genomics of Early-Diverging Mushroom-Forming Fungi Provides Insights into the Origins of Lignocellulose Decay Capabilities.</title>
        <authorList>
            <person name="Nagy L.G."/>
            <person name="Riley R."/>
            <person name="Tritt A."/>
            <person name="Adam C."/>
            <person name="Daum C."/>
            <person name="Floudas D."/>
            <person name="Sun H."/>
            <person name="Yadav J.S."/>
            <person name="Pangilinan J."/>
            <person name="Larsson K.H."/>
            <person name="Matsuura K."/>
            <person name="Barry K."/>
            <person name="Labutti K."/>
            <person name="Kuo R."/>
            <person name="Ohm R.A."/>
            <person name="Bhattacharya S.S."/>
            <person name="Shirouzu T."/>
            <person name="Yoshinaga Y."/>
            <person name="Martin F.M."/>
            <person name="Grigoriev I.V."/>
            <person name="Hibbett D.S."/>
        </authorList>
    </citation>
    <scope>NUCLEOTIDE SEQUENCE [LARGE SCALE GENOMIC DNA]</scope>
    <source>
        <strain evidence="1 2">HHB12029</strain>
    </source>
</reference>
<gene>
    <name evidence="1" type="ORF">EXIGLDRAFT_458431</name>
</gene>
<evidence type="ECO:0000313" key="2">
    <source>
        <dbReference type="Proteomes" id="UP000077266"/>
    </source>
</evidence>
<sequence>MYLSPDGIVFQDFHKEVFCETQGCSRVFLCLLAARRHRNDHKCTDRSRQAACNRCRRDTYGDDDATWWHDKAVLCIRCNETSQCVEEFYNHVENCRLTHPYLEG</sequence>
<dbReference type="AlphaFoldDB" id="A0A165PPF3"/>